<dbReference type="Gene3D" id="2.60.120.200">
    <property type="match status" value="1"/>
</dbReference>
<dbReference type="Pfam" id="PF03388">
    <property type="entry name" value="Lectin_leg-like"/>
    <property type="match status" value="1"/>
</dbReference>
<gene>
    <name evidence="8" type="ORF">BJ684DRAFT_8569</name>
</gene>
<reference evidence="9" key="1">
    <citation type="journal article" date="2018" name="Nat. Microbiol.">
        <title>Leveraging single-cell genomics to expand the fungal tree of life.</title>
        <authorList>
            <person name="Ahrendt S.R."/>
            <person name="Quandt C.A."/>
            <person name="Ciobanu D."/>
            <person name="Clum A."/>
            <person name="Salamov A."/>
            <person name="Andreopoulos B."/>
            <person name="Cheng J.F."/>
            <person name="Woyke T."/>
            <person name="Pelin A."/>
            <person name="Henrissat B."/>
            <person name="Reynolds N.K."/>
            <person name="Benny G.L."/>
            <person name="Smith M.E."/>
            <person name="James T.Y."/>
            <person name="Grigoriev I.V."/>
        </authorList>
    </citation>
    <scope>NUCLEOTIDE SEQUENCE [LARGE SCALE GENOMIC DNA]</scope>
</reference>
<dbReference type="GO" id="GO:0005537">
    <property type="term" value="F:D-mannose binding"/>
    <property type="evidence" value="ECO:0007669"/>
    <property type="project" value="TreeGrafter"/>
</dbReference>
<evidence type="ECO:0000256" key="2">
    <source>
        <dbReference type="ARBA" id="ARBA00022692"/>
    </source>
</evidence>
<evidence type="ECO:0000256" key="4">
    <source>
        <dbReference type="ARBA" id="ARBA00022989"/>
    </source>
</evidence>
<comment type="subcellular location">
    <subcellularLocation>
        <location evidence="1">Membrane</location>
        <topology evidence="1">Single-pass type I membrane protein</topology>
    </subcellularLocation>
</comment>
<evidence type="ECO:0000313" key="9">
    <source>
        <dbReference type="Proteomes" id="UP000267251"/>
    </source>
</evidence>
<dbReference type="AlphaFoldDB" id="A0A4P9Y8Y6"/>
<organism evidence="8 9">
    <name type="scientific">Piptocephalis cylindrospora</name>
    <dbReference type="NCBI Taxonomy" id="1907219"/>
    <lineage>
        <taxon>Eukaryota</taxon>
        <taxon>Fungi</taxon>
        <taxon>Fungi incertae sedis</taxon>
        <taxon>Zoopagomycota</taxon>
        <taxon>Zoopagomycotina</taxon>
        <taxon>Zoopagomycetes</taxon>
        <taxon>Zoopagales</taxon>
        <taxon>Piptocephalidaceae</taxon>
        <taxon>Piptocephalis</taxon>
    </lineage>
</organism>
<evidence type="ECO:0000256" key="3">
    <source>
        <dbReference type="ARBA" id="ARBA00022729"/>
    </source>
</evidence>
<sequence length="265" mass="30219">MRHDYKQSFKAPFVYNETIPFFETHSKTIIGKDSLRLASSITGQRGGIWAKEKNPHKEWEVELQLRVDGRDEIGGEGMAFWYTRGRGVTGQILGNGDKWDGLMVGFDSYDNKKEKKNPFIMGILNDGKLELSKEPDWTTKVFDGCYRDFRNTEGPVYTKIRYQANELTVSVDTLRQGSGYSVCFSLPNIELPSGYYFGVTGAAGKHPDDHDILALETWELRQGVKEEVSRIGGSTICIATHYTLFFFGLFRILSMLPKWMLVSRR</sequence>
<dbReference type="GO" id="GO:0005789">
    <property type="term" value="C:endoplasmic reticulum membrane"/>
    <property type="evidence" value="ECO:0007669"/>
    <property type="project" value="TreeGrafter"/>
</dbReference>
<accession>A0A4P9Y8Y6</accession>
<evidence type="ECO:0000259" key="7">
    <source>
        <dbReference type="PROSITE" id="PS51328"/>
    </source>
</evidence>
<keyword evidence="9" id="KW-1185">Reference proteome</keyword>
<dbReference type="OrthoDB" id="10265193at2759"/>
<dbReference type="GO" id="GO:0030134">
    <property type="term" value="C:COPII-coated ER to Golgi transport vesicle"/>
    <property type="evidence" value="ECO:0007669"/>
    <property type="project" value="TreeGrafter"/>
</dbReference>
<keyword evidence="3" id="KW-0732">Signal</keyword>
<proteinExistence type="predicted"/>
<evidence type="ECO:0000256" key="6">
    <source>
        <dbReference type="SAM" id="Phobius"/>
    </source>
</evidence>
<name>A0A4P9Y8Y6_9FUNG</name>
<protein>
    <submittedName>
        <fullName evidence="8">The carbohydrate recognition domain of complex with Mcfd2</fullName>
    </submittedName>
</protein>
<dbReference type="InterPro" id="IPR013320">
    <property type="entry name" value="ConA-like_dom_sf"/>
</dbReference>
<dbReference type="PROSITE" id="PS51328">
    <property type="entry name" value="L_LECTIN_LIKE"/>
    <property type="match status" value="1"/>
</dbReference>
<dbReference type="PANTHER" id="PTHR12223">
    <property type="entry name" value="VESICULAR MANNOSE-BINDING LECTIN"/>
    <property type="match status" value="1"/>
</dbReference>
<feature type="transmembrane region" description="Helical" evidence="6">
    <location>
        <begin position="231"/>
        <end position="253"/>
    </location>
</feature>
<keyword evidence="4 6" id="KW-1133">Transmembrane helix</keyword>
<dbReference type="GO" id="GO:0000139">
    <property type="term" value="C:Golgi membrane"/>
    <property type="evidence" value="ECO:0007669"/>
    <property type="project" value="TreeGrafter"/>
</dbReference>
<dbReference type="SUPFAM" id="SSF49899">
    <property type="entry name" value="Concanavalin A-like lectins/glucanases"/>
    <property type="match status" value="1"/>
</dbReference>
<dbReference type="GO" id="GO:0006888">
    <property type="term" value="P:endoplasmic reticulum to Golgi vesicle-mediated transport"/>
    <property type="evidence" value="ECO:0007669"/>
    <property type="project" value="TreeGrafter"/>
</dbReference>
<dbReference type="Proteomes" id="UP000267251">
    <property type="component" value="Unassembled WGS sequence"/>
</dbReference>
<dbReference type="EMBL" id="KZ987833">
    <property type="protein sequence ID" value="RKP14450.1"/>
    <property type="molecule type" value="Genomic_DNA"/>
</dbReference>
<evidence type="ECO:0000256" key="1">
    <source>
        <dbReference type="ARBA" id="ARBA00004479"/>
    </source>
</evidence>
<dbReference type="GO" id="GO:0005793">
    <property type="term" value="C:endoplasmic reticulum-Golgi intermediate compartment"/>
    <property type="evidence" value="ECO:0007669"/>
    <property type="project" value="TreeGrafter"/>
</dbReference>
<keyword evidence="2 6" id="KW-0812">Transmembrane</keyword>
<feature type="domain" description="L-type lectin-like" evidence="7">
    <location>
        <begin position="1"/>
        <end position="220"/>
    </location>
</feature>
<keyword evidence="5 6" id="KW-0472">Membrane</keyword>
<dbReference type="InterPro" id="IPR005052">
    <property type="entry name" value="Lectin_leg"/>
</dbReference>
<evidence type="ECO:0000313" key="8">
    <source>
        <dbReference type="EMBL" id="RKP14450.1"/>
    </source>
</evidence>
<dbReference type="InterPro" id="IPR051136">
    <property type="entry name" value="Intracellular_Lectin-GPT"/>
</dbReference>
<evidence type="ECO:0000256" key="5">
    <source>
        <dbReference type="ARBA" id="ARBA00023136"/>
    </source>
</evidence>
<dbReference type="PANTHER" id="PTHR12223:SF28">
    <property type="entry name" value="LECTIN, MANNOSE BINDING 1 LIKE"/>
    <property type="match status" value="1"/>
</dbReference>